<organism evidence="3 4">
    <name type="scientific">Arabidopsis thaliana</name>
    <name type="common">Mouse-ear cress</name>
    <dbReference type="NCBI Taxonomy" id="3702"/>
    <lineage>
        <taxon>Eukaryota</taxon>
        <taxon>Viridiplantae</taxon>
        <taxon>Streptophyta</taxon>
        <taxon>Embryophyta</taxon>
        <taxon>Tracheophyta</taxon>
        <taxon>Spermatophyta</taxon>
        <taxon>Magnoliopsida</taxon>
        <taxon>eudicotyledons</taxon>
        <taxon>Gunneridae</taxon>
        <taxon>Pentapetalae</taxon>
        <taxon>rosids</taxon>
        <taxon>malvids</taxon>
        <taxon>Brassicales</taxon>
        <taxon>Brassicaceae</taxon>
        <taxon>Camelineae</taxon>
        <taxon>Arabidopsis</taxon>
    </lineage>
</organism>
<dbReference type="InterPro" id="IPR036047">
    <property type="entry name" value="F-box-like_dom_sf"/>
</dbReference>
<dbReference type="PANTHER" id="PTHR32212:SF234">
    <property type="entry name" value="F-BOX_LRR-REPEAT PROTEIN 13-LIKE"/>
    <property type="match status" value="1"/>
</dbReference>
<evidence type="ECO:0000313" key="3">
    <source>
        <dbReference type="EMBL" id="ANM64738.1"/>
    </source>
</evidence>
<dbReference type="SUPFAM" id="SSF81383">
    <property type="entry name" value="F-box domain"/>
    <property type="match status" value="1"/>
</dbReference>
<dbReference type="EMBL" id="CP002686">
    <property type="protein sequence ID" value="ANM64738.1"/>
    <property type="molecule type" value="Genomic_DNA"/>
</dbReference>
<dbReference type="Proteomes" id="UP000006548">
    <property type="component" value="Chromosome 3"/>
</dbReference>
<dbReference type="GeneID" id="28719363"/>
<feature type="domain" description="F-box" evidence="1">
    <location>
        <begin position="19"/>
        <end position="67"/>
    </location>
</feature>
<evidence type="ECO:0000313" key="2">
    <source>
        <dbReference type="Araport" id="AT3G43415"/>
    </source>
</evidence>
<dbReference type="PANTHER" id="PTHR32212">
    <property type="entry name" value="CYCLIN-LIKE F-BOX"/>
    <property type="match status" value="1"/>
</dbReference>
<gene>
    <name evidence="2 3" type="ordered locus">At3g43415</name>
</gene>
<keyword evidence="4" id="KW-1185">Reference proteome</keyword>
<dbReference type="Pfam" id="PF00646">
    <property type="entry name" value="F-box"/>
    <property type="match status" value="1"/>
</dbReference>
<dbReference type="KEGG" id="ath:AT3G43415"/>
<reference evidence="4" key="2">
    <citation type="journal article" date="2017" name="Plant J.">
        <title>Araport11: a complete reannotation of the Arabidopsis thaliana reference genome.</title>
        <authorList>
            <person name="Cheng C.Y."/>
            <person name="Krishnakumar V."/>
            <person name="Chan A.P."/>
            <person name="Thibaud-Nissen F."/>
            <person name="Schobel S."/>
            <person name="Town C.D."/>
        </authorList>
    </citation>
    <scope>GENOME REANNOTATION</scope>
    <source>
        <strain evidence="4">cv. Columbia</strain>
    </source>
</reference>
<accession>A0A1I9LQ80</accession>
<dbReference type="InterPro" id="IPR001810">
    <property type="entry name" value="F-box_dom"/>
</dbReference>
<proteinExistence type="predicted"/>
<dbReference type="InParanoid" id="A0A1I9LQ80"/>
<reference evidence="3 4" key="1">
    <citation type="journal article" date="2000" name="Nature">
        <title>Sequence and analysis of chromosome 3 of the plant Arabidopsis thaliana.</title>
        <authorList>
            <consortium name="European Union Chromosome 3 Arabidopsis Sequencing Consortium"/>
            <consortium name="Institute for Genomic Research"/>
            <consortium name="Kazusa DNA Research Institute"/>
            <person name="Salanoubat M."/>
            <person name="Lemcke K."/>
            <person name="Rieger M."/>
            <person name="Ansorge W."/>
            <person name="Unseld M."/>
            <person name="Fartmann B."/>
            <person name="Valle G."/>
            <person name="Blocker H."/>
            <person name="Perez-Alonso M."/>
            <person name="Obermaier B."/>
            <person name="Delseny M."/>
            <person name="Boutry M."/>
            <person name="Grivell L.A."/>
            <person name="Mache R."/>
            <person name="Puigdomenech P."/>
            <person name="De Simone V."/>
            <person name="Choisne N."/>
            <person name="Artiguenave F."/>
            <person name="Robert C."/>
            <person name="Brottier P."/>
            <person name="Wincker P."/>
            <person name="Cattolico L."/>
            <person name="Weissenbach J."/>
            <person name="Saurin W."/>
            <person name="Quetier F."/>
            <person name="Schafer M."/>
            <person name="Muller-Auer S."/>
            <person name="Gabel C."/>
            <person name="Fuchs M."/>
            <person name="Benes V."/>
            <person name="Wurmbach E."/>
            <person name="Drzonek H."/>
            <person name="Erfle H."/>
            <person name="Jordan N."/>
            <person name="Bangert S."/>
            <person name="Wiedelmann R."/>
            <person name="Kranz H."/>
            <person name="Voss H."/>
            <person name="Holland R."/>
            <person name="Brandt P."/>
            <person name="Nyakatura G."/>
            <person name="Vezzi A."/>
            <person name="D'Angelo M."/>
            <person name="Pallavicini A."/>
            <person name="Toppo S."/>
            <person name="Simionati B."/>
            <person name="Conrad A."/>
            <person name="Hornischer K."/>
            <person name="Kauer G."/>
            <person name="Lohnert T.H."/>
            <person name="Nordsiek G."/>
            <person name="Reichelt J."/>
            <person name="Scharfe M."/>
            <person name="Schon O."/>
            <person name="Bargues M."/>
            <person name="Terol J."/>
            <person name="Climent J."/>
            <person name="Navarro P."/>
            <person name="Collado C."/>
            <person name="Perez-Perez A."/>
            <person name="Ottenwalder B."/>
            <person name="Duchemin D."/>
            <person name="Cooke R."/>
            <person name="Laudie M."/>
            <person name="Berger-Llauro C."/>
            <person name="Purnelle B."/>
            <person name="Masuy D."/>
            <person name="de Haan M."/>
            <person name="Maarse A.C."/>
            <person name="Alcaraz J.P."/>
            <person name="Cottet A."/>
            <person name="Casacuberta E."/>
            <person name="Monfort A."/>
            <person name="Argiriou A."/>
            <person name="flores M."/>
            <person name="Liguori R."/>
            <person name="Vitale D."/>
            <person name="Mannhaupt G."/>
            <person name="Haase D."/>
            <person name="Schoof H."/>
            <person name="Rudd S."/>
            <person name="Zaccaria P."/>
            <person name="Mewes H.W."/>
            <person name="Mayer K.F."/>
            <person name="Kaul S."/>
            <person name="Town C.D."/>
            <person name="Koo H.L."/>
            <person name="Tallon L.J."/>
            <person name="Jenkins J."/>
            <person name="Rooney T."/>
            <person name="Rizzo M."/>
            <person name="Walts A."/>
            <person name="Utterback T."/>
            <person name="Fujii C.Y."/>
            <person name="Shea T.P."/>
            <person name="Creasy T.H."/>
            <person name="Haas B."/>
            <person name="Maiti R."/>
            <person name="Wu D."/>
            <person name="Peterson J."/>
            <person name="Van Aken S."/>
            <person name="Pai G."/>
            <person name="Militscher J."/>
            <person name="Sellers P."/>
            <person name="Gill J.E."/>
            <person name="Feldblyum T.V."/>
            <person name="Preuss D."/>
            <person name="Lin X."/>
            <person name="Nierman W.C."/>
            <person name="Salzberg S.L."/>
            <person name="White O."/>
            <person name="Venter J.C."/>
            <person name="Fraser C.M."/>
            <person name="Kaneko T."/>
            <person name="Nakamura Y."/>
            <person name="Sato S."/>
            <person name="Kato T."/>
            <person name="Asamizu E."/>
            <person name="Sasamoto S."/>
            <person name="Kimura T."/>
            <person name="Idesawa K."/>
            <person name="Kawashima K."/>
            <person name="Kishida Y."/>
            <person name="Kiyokawa C."/>
            <person name="Kohara M."/>
            <person name="Matsumoto M."/>
            <person name="Matsuno A."/>
            <person name="Muraki A."/>
            <person name="Nakayama S."/>
            <person name="Nakazaki N."/>
            <person name="Shinpo S."/>
            <person name="Takeuchi C."/>
            <person name="Wada T."/>
            <person name="Watanabe A."/>
            <person name="Yamada M."/>
            <person name="Yasuda M."/>
            <person name="Tabata S."/>
        </authorList>
    </citation>
    <scope>NUCLEOTIDE SEQUENCE [LARGE SCALE GENOMIC DNA]</scope>
    <source>
        <strain evidence="4">cv. Columbia</strain>
    </source>
</reference>
<dbReference type="Araport" id="AT3G43415"/>
<dbReference type="TAIR" id="AT3G43415"/>
<dbReference type="AlphaFoldDB" id="A0A1I9LQ80"/>
<dbReference type="RefSeq" id="NP_001326747.1">
    <property type="nucleotide sequence ID" value="NM_001339098.1"/>
</dbReference>
<sequence>MNAYLSLKARGKQILIDTVDQISKLPDNVLVMILKEMLTEDAVKTSVLSKRWKTVWKQVPYVLFDMQKSFLTIMEPLPTHSNRVAKLITEDVSVNMKTLDNSRQTTISDYKSMVDKTTGKTL</sequence>
<dbReference type="FunCoup" id="A0A1I9LQ80">
    <property type="interactions" value="9"/>
</dbReference>
<protein>
    <submittedName>
        <fullName evidence="3">F-box/LRR protein</fullName>
    </submittedName>
</protein>
<evidence type="ECO:0000313" key="4">
    <source>
        <dbReference type="Proteomes" id="UP000006548"/>
    </source>
</evidence>
<name>A0A1I9LQ80_ARATH</name>
<evidence type="ECO:0000259" key="1">
    <source>
        <dbReference type="PROSITE" id="PS50181"/>
    </source>
</evidence>
<dbReference type="PROSITE" id="PS50181">
    <property type="entry name" value="FBOX"/>
    <property type="match status" value="1"/>
</dbReference>